<evidence type="ECO:0008006" key="4">
    <source>
        <dbReference type="Google" id="ProtNLM"/>
    </source>
</evidence>
<name>A0A077ZU34_STYLE</name>
<dbReference type="AlphaFoldDB" id="A0A077ZU34"/>
<evidence type="ECO:0000313" key="3">
    <source>
        <dbReference type="Proteomes" id="UP000039865"/>
    </source>
</evidence>
<dbReference type="Proteomes" id="UP000039865">
    <property type="component" value="Unassembled WGS sequence"/>
</dbReference>
<evidence type="ECO:0000313" key="2">
    <source>
        <dbReference type="EMBL" id="CDW73089.1"/>
    </source>
</evidence>
<feature type="compositionally biased region" description="Basic and acidic residues" evidence="1">
    <location>
        <begin position="451"/>
        <end position="462"/>
    </location>
</feature>
<accession>A0A077ZU34</accession>
<proteinExistence type="predicted"/>
<feature type="compositionally biased region" description="Polar residues" evidence="1">
    <location>
        <begin position="37"/>
        <end position="63"/>
    </location>
</feature>
<dbReference type="EMBL" id="CCKQ01001994">
    <property type="protein sequence ID" value="CDW73089.1"/>
    <property type="molecule type" value="Genomic_DNA"/>
</dbReference>
<protein>
    <recommendedName>
        <fullName evidence="4">STOP protein</fullName>
    </recommendedName>
</protein>
<feature type="region of interest" description="Disordered" evidence="1">
    <location>
        <begin position="1"/>
        <end position="79"/>
    </location>
</feature>
<feature type="region of interest" description="Disordered" evidence="1">
    <location>
        <begin position="431"/>
        <end position="462"/>
    </location>
</feature>
<evidence type="ECO:0000256" key="1">
    <source>
        <dbReference type="SAM" id="MobiDB-lite"/>
    </source>
</evidence>
<sequence>MRHSYSSNYLTSGGQNSNKKVSINVRDVGTPVKENNFKSTYSQDFNNPSSKRQASTSQTQRQMVSMKAKQKSVQRFTSPRETDIYNQILNSPSQIPPAKLIQQRKTQHYYDQHKHQQNKFQSNYQANNRVTTSSVIQNSGNKHQDPYDLKQYQTQISPAKKSSLKNGNDRYEQASKVIEKADKQHHQSDIAVPYETAKIRNQMMNSLSNFNTNSQSFTQLQDQINNTSSNKYLTQFSITQTSDGQPRKGQHRIIDRFVKYPYPNNIGTNYRKDFNKQNGADSNAVMDKEHRKQAFNLEKEHKIINPHQMDLKTTARVDFQPFAVVPQKISGQKGPQQNVPFLEGSIYKSQYQNWGKSEQLIEKTPQYPVYQLPFKGKSQYQEKFTQQSHRQRSDSAYDSSRPESANPQFMARSSSHLKLGAFQPQKFDFETTKQKDYQPFKITQRPQTSKPDVEPVKTHADPKHFETLNKREYKAYENYKPPEVDYMPYP</sequence>
<reference evidence="2 3" key="1">
    <citation type="submission" date="2014-06" db="EMBL/GenBank/DDBJ databases">
        <authorList>
            <person name="Swart Estienne"/>
        </authorList>
    </citation>
    <scope>NUCLEOTIDE SEQUENCE [LARGE SCALE GENOMIC DNA]</scope>
    <source>
        <strain evidence="2 3">130c</strain>
    </source>
</reference>
<feature type="compositionally biased region" description="Polar residues" evidence="1">
    <location>
        <begin position="1"/>
        <end position="21"/>
    </location>
</feature>
<organism evidence="2 3">
    <name type="scientific">Stylonychia lemnae</name>
    <name type="common">Ciliate</name>
    <dbReference type="NCBI Taxonomy" id="5949"/>
    <lineage>
        <taxon>Eukaryota</taxon>
        <taxon>Sar</taxon>
        <taxon>Alveolata</taxon>
        <taxon>Ciliophora</taxon>
        <taxon>Intramacronucleata</taxon>
        <taxon>Spirotrichea</taxon>
        <taxon>Stichotrichia</taxon>
        <taxon>Sporadotrichida</taxon>
        <taxon>Oxytrichidae</taxon>
        <taxon>Stylonychinae</taxon>
        <taxon>Stylonychia</taxon>
    </lineage>
</organism>
<dbReference type="OrthoDB" id="312133at2759"/>
<gene>
    <name evidence="2" type="primary">Contig14256.g15181</name>
    <name evidence="2" type="ORF">STYLEM_2058</name>
</gene>
<feature type="region of interest" description="Disordered" evidence="1">
    <location>
        <begin position="380"/>
        <end position="408"/>
    </location>
</feature>
<dbReference type="InParanoid" id="A0A077ZU34"/>
<keyword evidence="3" id="KW-1185">Reference proteome</keyword>